<proteinExistence type="predicted"/>
<dbReference type="Proteomes" id="UP001597180">
    <property type="component" value="Unassembled WGS sequence"/>
</dbReference>
<name>A0ABW3UQG0_9BACL</name>
<dbReference type="InterPro" id="IPR021598">
    <property type="entry name" value="DUF3221"/>
</dbReference>
<evidence type="ECO:0000313" key="2">
    <source>
        <dbReference type="Proteomes" id="UP001597180"/>
    </source>
</evidence>
<keyword evidence="2" id="KW-1185">Reference proteome</keyword>
<comment type="caution">
    <text evidence="1">The sequence shown here is derived from an EMBL/GenBank/DDBJ whole genome shotgun (WGS) entry which is preliminary data.</text>
</comment>
<accession>A0ABW3UQG0</accession>
<evidence type="ECO:0000313" key="1">
    <source>
        <dbReference type="EMBL" id="MFD1222549.1"/>
    </source>
</evidence>
<dbReference type="Pfam" id="PF11518">
    <property type="entry name" value="DUF3221"/>
    <property type="match status" value="1"/>
</dbReference>
<sequence>MNIILAVLLLFMTGWGIMPKSSPEQKQELQLDGYTSYDRKQLPAYPKQPPYNRQDLIKKLSKLDEVYDRLALEPLTVYSKDDGVFMRVRKLYQPREELNLEDEEQLRQSVYEALGQSFPLYLETFVLPEQPNVAGVIAKIDQQTKRILVVEYLPFDVLDPIMQEANWLSFSKDAIVKFENEERPVSFDDFREGQRVEVWASASKAISYPALTRAYELNILDG</sequence>
<protein>
    <submittedName>
        <fullName evidence="1">DUF3221 domain-containing protein</fullName>
    </submittedName>
</protein>
<reference evidence="2" key="1">
    <citation type="journal article" date="2019" name="Int. J. Syst. Evol. Microbiol.">
        <title>The Global Catalogue of Microorganisms (GCM) 10K type strain sequencing project: providing services to taxonomists for standard genome sequencing and annotation.</title>
        <authorList>
            <consortium name="The Broad Institute Genomics Platform"/>
            <consortium name="The Broad Institute Genome Sequencing Center for Infectious Disease"/>
            <person name="Wu L."/>
            <person name="Ma J."/>
        </authorList>
    </citation>
    <scope>NUCLEOTIDE SEQUENCE [LARGE SCALE GENOMIC DNA]</scope>
    <source>
        <strain evidence="2">CCUG 53270</strain>
    </source>
</reference>
<gene>
    <name evidence="1" type="ORF">ACFQ4B_20735</name>
</gene>
<organism evidence="1 2">
    <name type="scientific">Paenibacillus vulneris</name>
    <dbReference type="NCBI Taxonomy" id="1133364"/>
    <lineage>
        <taxon>Bacteria</taxon>
        <taxon>Bacillati</taxon>
        <taxon>Bacillota</taxon>
        <taxon>Bacilli</taxon>
        <taxon>Bacillales</taxon>
        <taxon>Paenibacillaceae</taxon>
        <taxon>Paenibacillus</taxon>
    </lineage>
</organism>
<dbReference type="EMBL" id="JBHTLU010000031">
    <property type="protein sequence ID" value="MFD1222549.1"/>
    <property type="molecule type" value="Genomic_DNA"/>
</dbReference>
<dbReference type="RefSeq" id="WP_345588166.1">
    <property type="nucleotide sequence ID" value="NZ_BAABJG010000015.1"/>
</dbReference>